<reference evidence="3" key="1">
    <citation type="journal article" date="2019" name="Int. J. Syst. Evol. Microbiol.">
        <title>The Global Catalogue of Microorganisms (GCM) 10K type strain sequencing project: providing services to taxonomists for standard genome sequencing and annotation.</title>
        <authorList>
            <consortium name="The Broad Institute Genomics Platform"/>
            <consortium name="The Broad Institute Genome Sequencing Center for Infectious Disease"/>
            <person name="Wu L."/>
            <person name="Ma J."/>
        </authorList>
    </citation>
    <scope>NUCLEOTIDE SEQUENCE [LARGE SCALE GENOMIC DNA]</scope>
    <source>
        <strain evidence="3">CECT 8064</strain>
    </source>
</reference>
<dbReference type="EMBL" id="JBHSFS010000039">
    <property type="protein sequence ID" value="MFC4518250.1"/>
    <property type="molecule type" value="Genomic_DNA"/>
</dbReference>
<dbReference type="InterPro" id="IPR027417">
    <property type="entry name" value="P-loop_NTPase"/>
</dbReference>
<evidence type="ECO:0000313" key="2">
    <source>
        <dbReference type="EMBL" id="MFC4518250.1"/>
    </source>
</evidence>
<dbReference type="PRINTS" id="PR00364">
    <property type="entry name" value="DISEASERSIST"/>
</dbReference>
<dbReference type="PANTHER" id="PTHR47691">
    <property type="entry name" value="REGULATOR-RELATED"/>
    <property type="match status" value="1"/>
</dbReference>
<evidence type="ECO:0000259" key="1">
    <source>
        <dbReference type="Pfam" id="PF13191"/>
    </source>
</evidence>
<accession>A0ABV9BVW4</accession>
<dbReference type="SUPFAM" id="SSF52540">
    <property type="entry name" value="P-loop containing nucleoside triphosphate hydrolases"/>
    <property type="match status" value="1"/>
</dbReference>
<dbReference type="InterPro" id="IPR041664">
    <property type="entry name" value="AAA_16"/>
</dbReference>
<comment type="caution">
    <text evidence="2">The sequence shown here is derived from an EMBL/GenBank/DDBJ whole genome shotgun (WGS) entry which is preliminary data.</text>
</comment>
<dbReference type="RefSeq" id="WP_417924529.1">
    <property type="nucleotide sequence ID" value="NZ_JBHSFS010000039.1"/>
</dbReference>
<protein>
    <submittedName>
        <fullName evidence="2">AAA family ATPase</fullName>
    </submittedName>
</protein>
<dbReference type="Proteomes" id="UP001595990">
    <property type="component" value="Unassembled WGS sequence"/>
</dbReference>
<proteinExistence type="predicted"/>
<gene>
    <name evidence="2" type="ORF">ACFPEN_35950</name>
</gene>
<organism evidence="2 3">
    <name type="scientific">Streptomyces ehimensis</name>
    <dbReference type="NCBI Taxonomy" id="68195"/>
    <lineage>
        <taxon>Bacteria</taxon>
        <taxon>Bacillati</taxon>
        <taxon>Actinomycetota</taxon>
        <taxon>Actinomycetes</taxon>
        <taxon>Kitasatosporales</taxon>
        <taxon>Streptomycetaceae</taxon>
        <taxon>Streptomyces</taxon>
    </lineage>
</organism>
<dbReference type="PANTHER" id="PTHR47691:SF3">
    <property type="entry name" value="HTH-TYPE TRANSCRIPTIONAL REGULATOR RV0890C-RELATED"/>
    <property type="match status" value="1"/>
</dbReference>
<keyword evidence="3" id="KW-1185">Reference proteome</keyword>
<dbReference type="Gene3D" id="1.10.8.430">
    <property type="entry name" value="Helical domain of apoptotic protease-activating factors"/>
    <property type="match status" value="1"/>
</dbReference>
<dbReference type="Gene3D" id="3.40.50.300">
    <property type="entry name" value="P-loop containing nucleotide triphosphate hydrolases"/>
    <property type="match status" value="1"/>
</dbReference>
<sequence length="489" mass="53307">MSNEISGGIFFNIVVQGGNITVQLPPQIPPALSGLPPASATFTGRDAQVEELLEILAPGEGQQEAVLVQAVAGLAGVGKTELVVQTAARALKQPGWFPGGVLFVDMFGYDTERRLSPERALDGLLRALGVPGQHIPPELQDRSRLYRSVLAAFAEQGRRILVVIDNASTAQQARPLLPSDDTTAALLTSRHTLDVEANLYDLEILDERASVELLRQVLLHARGPADTRVTDEPEHAATIARLCAGLPLALRIAAALLADLPTRPLASLAQAMEAAHTRLDRLRREDRAVRAAFDLSYQHLSNDHARLFRLLPLNPGPDISTESAAHLASSDQPHAEELLRNLARAHLVEPAPVWGRWRLHDLVRLYAEERGCLHADTDQRAIAQTRLHDYYRTTTQAADSHLQPLPSAPSPRFANRHQALAWLDDERLNLIATGTAPPPLGRPDTSTALAATLTHYLDHRGYFDDLINITTPPWPSSVSSVTAAAKPRR</sequence>
<name>A0ABV9BVW4_9ACTN</name>
<evidence type="ECO:0000313" key="3">
    <source>
        <dbReference type="Proteomes" id="UP001595990"/>
    </source>
</evidence>
<dbReference type="InterPro" id="IPR042197">
    <property type="entry name" value="Apaf_helical"/>
</dbReference>
<feature type="domain" description="Orc1-like AAA ATPase" evidence="1">
    <location>
        <begin position="42"/>
        <end position="172"/>
    </location>
</feature>
<dbReference type="Pfam" id="PF13191">
    <property type="entry name" value="AAA_16"/>
    <property type="match status" value="1"/>
</dbReference>